<dbReference type="Proteomes" id="UP000814140">
    <property type="component" value="Unassembled WGS sequence"/>
</dbReference>
<organism evidence="1 2">
    <name type="scientific">Artomyces pyxidatus</name>
    <dbReference type="NCBI Taxonomy" id="48021"/>
    <lineage>
        <taxon>Eukaryota</taxon>
        <taxon>Fungi</taxon>
        <taxon>Dikarya</taxon>
        <taxon>Basidiomycota</taxon>
        <taxon>Agaricomycotina</taxon>
        <taxon>Agaricomycetes</taxon>
        <taxon>Russulales</taxon>
        <taxon>Auriscalpiaceae</taxon>
        <taxon>Artomyces</taxon>
    </lineage>
</organism>
<evidence type="ECO:0000313" key="2">
    <source>
        <dbReference type="Proteomes" id="UP000814140"/>
    </source>
</evidence>
<dbReference type="EMBL" id="MU277262">
    <property type="protein sequence ID" value="KAI0056538.1"/>
    <property type="molecule type" value="Genomic_DNA"/>
</dbReference>
<protein>
    <submittedName>
        <fullName evidence="1">Uncharacterized protein</fullName>
    </submittedName>
</protein>
<sequence>MDEVQALEALSNLLTELAENPYDITLHAQHINLASAAGMDDQVHSAREMMTNYWAAGEEVWIPYIEVKKKSVDLDTLEGAQEILDVYTRAEQDYLSIPLLLQHVEFLIDRHAHFASLESKPTEEEPFSTQWTHDNLSFVVSKGLKHLTEGYRLWEAQRDWEFEALDAAPAEEKPLLVLNIEQLHLDRLEQPHFNHEETFQSYSSFTTNHKPPTEYETLLVEASKIRAKASKQYDWREPYETRLAQAGNSLAAYDHYVKYERRSRKPDLSVVSGVYERAIAEAAKRRFVGEEGSEEMLRSFWDSYIDALRIYSAEKDEQHSVLQRALRSVPGSGEIWAQYIRFLEGFTSGLDDESQYETVASVYDRAFATKLLQKDPEQIVPVVLSRAGYEHRRIQAQGPTDDAAQDIYSLLESGIKLVRTASQTGDPRFRLEKFLVEILLHAENNDRAADVWGRTARHYKTNYFPWIEHAETLKRDEEHESARKVFAHAATAKLDWPEAVWEAWIAFEHAHGTVETIQECLDTVQRVRGQVNARRAKEAEQASYQAMQMAMEQQAAQVPAAEAVGAAQPQEVHMEVDSEAQVTQTGVKRKAEDSLAVEDTKKAKIETVQHLKRDRENCTVFVGELPSEASDDDLRQLFKDCGSIREIKMTSLPNALVATVEFMERDSVPAALTKDKKRLHEHEIAVHMAWQSTLYVTNFPEKADDASMRELFGKYGLIFDVRWPSKKFKSTRRFCYVQYVSPNSAKAALELHGQELESGLPLNVYISNPERKKERTDADANAKEVYVAGLSKFATKEDLENLFKTYGPVKDVRMALDAENHSKGFAFIEFEEEKDAVTALNANNYELKKRRIAVTLADTRVKGRKRESESGMGKKADTRNRSLRIRGLPSGTSEGLLQQALEKYAPIKRVEVFEDKHEAVAEFQTPADAAKLLLLPDPVVFNGTQLKLSENEDRPGAARAAPAPTGGMFVPRHAASRPRAGLGHVRKPAVVPNATVSSSSAVADQSGPRQGKAQDDFRKMLAGGK</sequence>
<evidence type="ECO:0000313" key="1">
    <source>
        <dbReference type="EMBL" id="KAI0056538.1"/>
    </source>
</evidence>
<reference evidence="1" key="1">
    <citation type="submission" date="2021-03" db="EMBL/GenBank/DDBJ databases">
        <authorList>
            <consortium name="DOE Joint Genome Institute"/>
            <person name="Ahrendt S."/>
            <person name="Looney B.P."/>
            <person name="Miyauchi S."/>
            <person name="Morin E."/>
            <person name="Drula E."/>
            <person name="Courty P.E."/>
            <person name="Chicoki N."/>
            <person name="Fauchery L."/>
            <person name="Kohler A."/>
            <person name="Kuo A."/>
            <person name="Labutti K."/>
            <person name="Pangilinan J."/>
            <person name="Lipzen A."/>
            <person name="Riley R."/>
            <person name="Andreopoulos W."/>
            <person name="He G."/>
            <person name="Johnson J."/>
            <person name="Barry K.W."/>
            <person name="Grigoriev I.V."/>
            <person name="Nagy L."/>
            <person name="Hibbett D."/>
            <person name="Henrissat B."/>
            <person name="Matheny P.B."/>
            <person name="Labbe J."/>
            <person name="Martin F."/>
        </authorList>
    </citation>
    <scope>NUCLEOTIDE SEQUENCE</scope>
    <source>
        <strain evidence="1">HHB10654</strain>
    </source>
</reference>
<accession>A0ACB8SJU7</accession>
<name>A0ACB8SJU7_9AGAM</name>
<gene>
    <name evidence="1" type="ORF">BV25DRAFT_1893853</name>
</gene>
<keyword evidence="2" id="KW-1185">Reference proteome</keyword>
<reference evidence="1" key="2">
    <citation type="journal article" date="2022" name="New Phytol.">
        <title>Evolutionary transition to the ectomycorrhizal habit in the genomes of a hyperdiverse lineage of mushroom-forming fungi.</title>
        <authorList>
            <person name="Looney B."/>
            <person name="Miyauchi S."/>
            <person name="Morin E."/>
            <person name="Drula E."/>
            <person name="Courty P.E."/>
            <person name="Kohler A."/>
            <person name="Kuo A."/>
            <person name="LaButti K."/>
            <person name="Pangilinan J."/>
            <person name="Lipzen A."/>
            <person name="Riley R."/>
            <person name="Andreopoulos W."/>
            <person name="He G."/>
            <person name="Johnson J."/>
            <person name="Nolan M."/>
            <person name="Tritt A."/>
            <person name="Barry K.W."/>
            <person name="Grigoriev I.V."/>
            <person name="Nagy L.G."/>
            <person name="Hibbett D."/>
            <person name="Henrissat B."/>
            <person name="Matheny P.B."/>
            <person name="Labbe J."/>
            <person name="Martin F.M."/>
        </authorList>
    </citation>
    <scope>NUCLEOTIDE SEQUENCE</scope>
    <source>
        <strain evidence="1">HHB10654</strain>
    </source>
</reference>
<comment type="caution">
    <text evidence="1">The sequence shown here is derived from an EMBL/GenBank/DDBJ whole genome shotgun (WGS) entry which is preliminary data.</text>
</comment>
<proteinExistence type="predicted"/>